<keyword evidence="8" id="KW-1185">Reference proteome</keyword>
<sequence length="347" mass="36760">MLDTPAYAARSADTPLVPFTIQRREPAAHEVLIDIRYCGVCHSDIHQARGEWGGGLFPMVPGHEIVGVVAQAGSAVTKFKVGDAVGVGCFVDSCRVCAQCTAGEEQHCNRGMVGTYNARDRAGAVTYGGYSTRITVDGNYVLRIPPALPLDRAAPLLCAGITTYSPLKRHGVTAGTRVAVVGLGGLGHMGVKLAHAMGAHVTVLSTSEAKRADALALGADAFAATAERATFKTLAGSFDFILDTVSAAHDYNAYLSLLAFEGTLCLVGMPDAPLPVSAGVLIMRRRTLTGSLIGGIRETQEMLDFCAQHDIASDIELIGVQQINEAYERMIRGDVRYRFVIDCASFG</sequence>
<gene>
    <name evidence="7" type="ORF">HNQ52_002781</name>
</gene>
<dbReference type="AlphaFoldDB" id="A0A7W8D7A1"/>
<dbReference type="PROSITE" id="PS00059">
    <property type="entry name" value="ADH_ZINC"/>
    <property type="match status" value="1"/>
</dbReference>
<evidence type="ECO:0000256" key="5">
    <source>
        <dbReference type="RuleBase" id="RU361277"/>
    </source>
</evidence>
<feature type="domain" description="Enoyl reductase (ER)" evidence="6">
    <location>
        <begin position="10"/>
        <end position="341"/>
    </location>
</feature>
<dbReference type="GO" id="GO:0008270">
    <property type="term" value="F:zinc ion binding"/>
    <property type="evidence" value="ECO:0007669"/>
    <property type="project" value="InterPro"/>
</dbReference>
<dbReference type="InterPro" id="IPR002328">
    <property type="entry name" value="ADH_Zn_CS"/>
</dbReference>
<keyword evidence="3 5" id="KW-0862">Zinc</keyword>
<dbReference type="SMART" id="SM00829">
    <property type="entry name" value="PKS_ER"/>
    <property type="match status" value="1"/>
</dbReference>
<evidence type="ECO:0000256" key="1">
    <source>
        <dbReference type="ARBA" id="ARBA00001947"/>
    </source>
</evidence>
<evidence type="ECO:0000259" key="6">
    <source>
        <dbReference type="SMART" id="SM00829"/>
    </source>
</evidence>
<evidence type="ECO:0000313" key="7">
    <source>
        <dbReference type="EMBL" id="MBB5209218.1"/>
    </source>
</evidence>
<dbReference type="InterPro" id="IPR036291">
    <property type="entry name" value="NAD(P)-bd_dom_sf"/>
</dbReference>
<dbReference type="InterPro" id="IPR047109">
    <property type="entry name" value="CAD-like"/>
</dbReference>
<dbReference type="Gene3D" id="3.90.180.10">
    <property type="entry name" value="Medium-chain alcohol dehydrogenases, catalytic domain"/>
    <property type="match status" value="1"/>
</dbReference>
<dbReference type="GO" id="GO:0008106">
    <property type="term" value="F:alcohol dehydrogenase (NADP+) activity"/>
    <property type="evidence" value="ECO:0007669"/>
    <property type="project" value="UniProtKB-ARBA"/>
</dbReference>
<comment type="caution">
    <text evidence="7">The sequence shown here is derived from an EMBL/GenBank/DDBJ whole genome shotgun (WGS) entry which is preliminary data.</text>
</comment>
<evidence type="ECO:0000256" key="3">
    <source>
        <dbReference type="ARBA" id="ARBA00022833"/>
    </source>
</evidence>
<dbReference type="RefSeq" id="WP_183961760.1">
    <property type="nucleotide sequence ID" value="NZ_JACHHP010000005.1"/>
</dbReference>
<name>A0A7W8D7A1_9GAMM</name>
<dbReference type="InterPro" id="IPR020843">
    <property type="entry name" value="ER"/>
</dbReference>
<dbReference type="Pfam" id="PF00107">
    <property type="entry name" value="ADH_zinc_N"/>
    <property type="match status" value="1"/>
</dbReference>
<dbReference type="Pfam" id="PF08240">
    <property type="entry name" value="ADH_N"/>
    <property type="match status" value="1"/>
</dbReference>
<accession>A0A7W8D7A1</accession>
<dbReference type="Proteomes" id="UP000521199">
    <property type="component" value="Unassembled WGS sequence"/>
</dbReference>
<dbReference type="SUPFAM" id="SSF51735">
    <property type="entry name" value="NAD(P)-binding Rossmann-fold domains"/>
    <property type="match status" value="1"/>
</dbReference>
<keyword evidence="2 5" id="KW-0479">Metal-binding</keyword>
<dbReference type="InterPro" id="IPR011032">
    <property type="entry name" value="GroES-like_sf"/>
</dbReference>
<dbReference type="EC" id="1.-.-.-" evidence="7"/>
<dbReference type="Gene3D" id="3.40.50.720">
    <property type="entry name" value="NAD(P)-binding Rossmann-like Domain"/>
    <property type="match status" value="1"/>
</dbReference>
<organism evidence="7 8">
    <name type="scientific">Chiayiivirga flava</name>
    <dbReference type="NCBI Taxonomy" id="659595"/>
    <lineage>
        <taxon>Bacteria</taxon>
        <taxon>Pseudomonadati</taxon>
        <taxon>Pseudomonadota</taxon>
        <taxon>Gammaproteobacteria</taxon>
        <taxon>Lysobacterales</taxon>
        <taxon>Lysobacteraceae</taxon>
        <taxon>Chiayiivirga</taxon>
    </lineage>
</organism>
<dbReference type="SUPFAM" id="SSF50129">
    <property type="entry name" value="GroES-like"/>
    <property type="match status" value="1"/>
</dbReference>
<keyword evidence="4 7" id="KW-0560">Oxidoreductase</keyword>
<evidence type="ECO:0000256" key="4">
    <source>
        <dbReference type="ARBA" id="ARBA00023002"/>
    </source>
</evidence>
<dbReference type="InterPro" id="IPR013149">
    <property type="entry name" value="ADH-like_C"/>
</dbReference>
<dbReference type="CDD" id="cd05283">
    <property type="entry name" value="CAD1"/>
    <property type="match status" value="1"/>
</dbReference>
<comment type="similarity">
    <text evidence="5">Belongs to the zinc-containing alcohol dehydrogenase family.</text>
</comment>
<comment type="cofactor">
    <cofactor evidence="1 5">
        <name>Zn(2+)</name>
        <dbReference type="ChEBI" id="CHEBI:29105"/>
    </cofactor>
</comment>
<protein>
    <submittedName>
        <fullName evidence="7">Putative zinc-type alcohol dehydrogenase-like protein</fullName>
        <ecNumber evidence="7">1.-.-.-</ecNumber>
    </submittedName>
</protein>
<evidence type="ECO:0000313" key="8">
    <source>
        <dbReference type="Proteomes" id="UP000521199"/>
    </source>
</evidence>
<evidence type="ECO:0000256" key="2">
    <source>
        <dbReference type="ARBA" id="ARBA00022723"/>
    </source>
</evidence>
<dbReference type="PANTHER" id="PTHR42683">
    <property type="entry name" value="ALDEHYDE REDUCTASE"/>
    <property type="match status" value="1"/>
</dbReference>
<reference evidence="7 8" key="1">
    <citation type="submission" date="2020-08" db="EMBL/GenBank/DDBJ databases">
        <title>Genomic Encyclopedia of Type Strains, Phase IV (KMG-IV): sequencing the most valuable type-strain genomes for metagenomic binning, comparative biology and taxonomic classification.</title>
        <authorList>
            <person name="Goeker M."/>
        </authorList>
    </citation>
    <scope>NUCLEOTIDE SEQUENCE [LARGE SCALE GENOMIC DNA]</scope>
    <source>
        <strain evidence="7 8">DSM 24163</strain>
    </source>
</reference>
<proteinExistence type="inferred from homology"/>
<dbReference type="EMBL" id="JACHHP010000005">
    <property type="protein sequence ID" value="MBB5209218.1"/>
    <property type="molecule type" value="Genomic_DNA"/>
</dbReference>
<dbReference type="FunFam" id="3.40.50.720:FF:000022">
    <property type="entry name" value="Cinnamyl alcohol dehydrogenase"/>
    <property type="match status" value="1"/>
</dbReference>
<dbReference type="InterPro" id="IPR013154">
    <property type="entry name" value="ADH-like_N"/>
</dbReference>